<keyword evidence="2" id="KW-0677">Repeat</keyword>
<name>A0A8H4B0G4_GIGMA</name>
<dbReference type="Gene3D" id="2.120.10.80">
    <property type="entry name" value="Kelch-type beta propeller"/>
    <property type="match status" value="2"/>
</dbReference>
<dbReference type="AlphaFoldDB" id="A0A8H4B0G4"/>
<feature type="signal peptide" evidence="3">
    <location>
        <begin position="1"/>
        <end position="23"/>
    </location>
</feature>
<keyword evidence="3" id="KW-0732">Signal</keyword>
<dbReference type="EMBL" id="WTPW01000088">
    <property type="protein sequence ID" value="KAF0550205.1"/>
    <property type="molecule type" value="Genomic_DNA"/>
</dbReference>
<dbReference type="SUPFAM" id="SSF117281">
    <property type="entry name" value="Kelch motif"/>
    <property type="match status" value="1"/>
</dbReference>
<organism evidence="4 5">
    <name type="scientific">Gigaspora margarita</name>
    <dbReference type="NCBI Taxonomy" id="4874"/>
    <lineage>
        <taxon>Eukaryota</taxon>
        <taxon>Fungi</taxon>
        <taxon>Fungi incertae sedis</taxon>
        <taxon>Mucoromycota</taxon>
        <taxon>Glomeromycotina</taxon>
        <taxon>Glomeromycetes</taxon>
        <taxon>Diversisporales</taxon>
        <taxon>Gigasporaceae</taxon>
        <taxon>Gigaspora</taxon>
    </lineage>
</organism>
<comment type="caution">
    <text evidence="4">The sequence shown here is derived from an EMBL/GenBank/DDBJ whole genome shotgun (WGS) entry which is preliminary data.</text>
</comment>
<protein>
    <submittedName>
        <fullName evidence="4">Galactose oxidase</fullName>
    </submittedName>
</protein>
<dbReference type="PANTHER" id="PTHR46093">
    <property type="entry name" value="ACYL-COA-BINDING DOMAIN-CONTAINING PROTEIN 5"/>
    <property type="match status" value="1"/>
</dbReference>
<keyword evidence="5" id="KW-1185">Reference proteome</keyword>
<evidence type="ECO:0000313" key="4">
    <source>
        <dbReference type="EMBL" id="KAF0550205.1"/>
    </source>
</evidence>
<gene>
    <name evidence="4" type="ORF">F8M41_024949</name>
</gene>
<feature type="chain" id="PRO_5034567038" evidence="3">
    <location>
        <begin position="24"/>
        <end position="258"/>
    </location>
</feature>
<evidence type="ECO:0000256" key="2">
    <source>
        <dbReference type="ARBA" id="ARBA00022737"/>
    </source>
</evidence>
<dbReference type="InterPro" id="IPR015915">
    <property type="entry name" value="Kelch-typ_b-propeller"/>
</dbReference>
<keyword evidence="1" id="KW-0880">Kelch repeat</keyword>
<accession>A0A8H4B0G4</accession>
<dbReference type="PANTHER" id="PTHR46093:SF18">
    <property type="entry name" value="FIBRONECTIN TYPE-III DOMAIN-CONTAINING PROTEIN"/>
    <property type="match status" value="1"/>
</dbReference>
<dbReference type="Proteomes" id="UP000439903">
    <property type="component" value="Unassembled WGS sequence"/>
</dbReference>
<dbReference type="OrthoDB" id="432528at2759"/>
<evidence type="ECO:0000313" key="5">
    <source>
        <dbReference type="Proteomes" id="UP000439903"/>
    </source>
</evidence>
<evidence type="ECO:0000256" key="3">
    <source>
        <dbReference type="SAM" id="SignalP"/>
    </source>
</evidence>
<sequence length="258" mass="28789">MKLFQFVLFSFLLPSYLLFLVNCLNVPSPRNGQTNALVGMKLYIFGGASKTTGRNNYIAINDVWYLDLSNSSLFNTAIPTWHKDAEMPVGIYGASCIRTFNTTSFIWSSISVNGSSIESRWGHSAVLGQNGEIIIYGGSKYNLSQDIQALPNLAVLSTNSWTWSIPDIPSTNTPQPLLFHSAALYKNYKFWLLCSFALRLLNLFNNYIQIGWIASTGDLFNKEVYVLDTQKYVWIAVNNTATSTKGSSTSQKIQTNKA</sequence>
<proteinExistence type="predicted"/>
<reference evidence="4 5" key="1">
    <citation type="journal article" date="2019" name="Environ. Microbiol.">
        <title>At the nexus of three kingdoms: the genome of the mycorrhizal fungus Gigaspora margarita provides insights into plant, endobacterial and fungal interactions.</title>
        <authorList>
            <person name="Venice F."/>
            <person name="Ghignone S."/>
            <person name="Salvioli di Fossalunga A."/>
            <person name="Amselem J."/>
            <person name="Novero M."/>
            <person name="Xianan X."/>
            <person name="Sedzielewska Toro K."/>
            <person name="Morin E."/>
            <person name="Lipzen A."/>
            <person name="Grigoriev I.V."/>
            <person name="Henrissat B."/>
            <person name="Martin F.M."/>
            <person name="Bonfante P."/>
        </authorList>
    </citation>
    <scope>NUCLEOTIDE SEQUENCE [LARGE SCALE GENOMIC DNA]</scope>
    <source>
        <strain evidence="4 5">BEG34</strain>
    </source>
</reference>
<evidence type="ECO:0000256" key="1">
    <source>
        <dbReference type="ARBA" id="ARBA00022441"/>
    </source>
</evidence>
<dbReference type="Pfam" id="PF24681">
    <property type="entry name" value="Kelch_KLHDC2_KLHL20_DRC7"/>
    <property type="match status" value="1"/>
</dbReference>